<keyword evidence="1" id="KW-0175">Coiled coil</keyword>
<dbReference type="Pfam" id="PF05833">
    <property type="entry name" value="NFACT_N"/>
    <property type="match status" value="1"/>
</dbReference>
<dbReference type="GO" id="GO:0000049">
    <property type="term" value="F:tRNA binding"/>
    <property type="evidence" value="ECO:0007669"/>
    <property type="project" value="TreeGrafter"/>
</dbReference>
<dbReference type="GO" id="GO:0043023">
    <property type="term" value="F:ribosomal large subunit binding"/>
    <property type="evidence" value="ECO:0007669"/>
    <property type="project" value="TreeGrafter"/>
</dbReference>
<dbReference type="PANTHER" id="PTHR15239:SF6">
    <property type="entry name" value="RIBOSOME QUALITY CONTROL COMPLEX SUBUNIT NEMF"/>
    <property type="match status" value="1"/>
</dbReference>
<feature type="coiled-coil region" evidence="1">
    <location>
        <begin position="199"/>
        <end position="229"/>
    </location>
</feature>
<dbReference type="Gene3D" id="2.30.310.10">
    <property type="entry name" value="ibrinogen binding protein from staphylococcus aureus domain"/>
    <property type="match status" value="1"/>
</dbReference>
<evidence type="ECO:0000313" key="4">
    <source>
        <dbReference type="Proteomes" id="UP000050975"/>
    </source>
</evidence>
<reference evidence="3 4" key="1">
    <citation type="journal article" date="2015" name="Microbiome">
        <title>Genomic resolution of linkages in carbon, nitrogen, and sulfur cycling among widespread estuary sediment bacteria.</title>
        <authorList>
            <person name="Baker B.J."/>
            <person name="Lazar C.S."/>
            <person name="Teske A.P."/>
            <person name="Dick G.J."/>
        </authorList>
    </citation>
    <scope>NUCLEOTIDE SEQUENCE [LARGE SCALE GENOMIC DNA]</scope>
    <source>
        <strain evidence="3">SM1_77</strain>
    </source>
</reference>
<gene>
    <name evidence="3" type="ORF">AMJ74_00475</name>
</gene>
<dbReference type="InterPro" id="IPR008532">
    <property type="entry name" value="NFACT_RNA-bd"/>
</dbReference>
<dbReference type="EMBL" id="LJVE01000004">
    <property type="protein sequence ID" value="KPL15826.1"/>
    <property type="molecule type" value="Genomic_DNA"/>
</dbReference>
<dbReference type="GO" id="GO:1990112">
    <property type="term" value="C:RQC complex"/>
    <property type="evidence" value="ECO:0007669"/>
    <property type="project" value="TreeGrafter"/>
</dbReference>
<dbReference type="InterPro" id="IPR051608">
    <property type="entry name" value="RQC_Subunit_NEMF"/>
</dbReference>
<dbReference type="Pfam" id="PF05670">
    <property type="entry name" value="NFACT-R_1"/>
    <property type="match status" value="1"/>
</dbReference>
<dbReference type="PANTHER" id="PTHR15239">
    <property type="entry name" value="NUCLEAR EXPORT MEDIATOR FACTOR NEMF"/>
    <property type="match status" value="1"/>
</dbReference>
<dbReference type="Proteomes" id="UP000050975">
    <property type="component" value="Unassembled WGS sequence"/>
</dbReference>
<proteinExistence type="predicted"/>
<organism evidence="3 4">
    <name type="scientific">candidate division WOR_3 bacterium SM1_77</name>
    <dbReference type="NCBI Taxonomy" id="1703778"/>
    <lineage>
        <taxon>Bacteria</taxon>
        <taxon>Bacteria division WOR-3</taxon>
    </lineage>
</organism>
<evidence type="ECO:0000313" key="3">
    <source>
        <dbReference type="EMBL" id="KPL15826.1"/>
    </source>
</evidence>
<sequence>MPTKRRKKNMMKDVERALGEMGELLCGCGIDSVYQIDAHTFVLNLFGRKIPGDLLVSVRRRSGRFHLIFERIHREYHLRTHGSTLLEKYLSRCRVRSIHVTGEHLQLGISGNSNVFLLVDFGSGNLSLLDENGRVVFELQETLKPQPVMADGSADLTFSCSGDDSGAGRTFHGSSLTFNRKLSGEFILQQNQVIARRVLPVLRTERKKVQRLIEKLSDEQREVQEKELYRMKGELLKYHLQGIEKGAVSVVLTGFNGDPVEVDLDPLLSPQENMNRYFNWYKKLKRREEVLGHKMSFERRRLAMLGDLLERVQGGSELSITDSPTVFIGSLDTGVLTVAFQEKIRRLFYPKEKGFKGDVRAESFLRFTSRTGKIILVGRNARENDELTLRRARGNDLWFHVETGPGSHVILRYERQGVFQDSDIVDAAMLALYFSPNRRNRGGNVVYAYRKNVRKPRGSPPGTVTFHSNRTKHILFDDAVLGRLLDSRPPGMIMER</sequence>
<dbReference type="GO" id="GO:0072344">
    <property type="term" value="P:rescue of stalled ribosome"/>
    <property type="evidence" value="ECO:0007669"/>
    <property type="project" value="TreeGrafter"/>
</dbReference>
<dbReference type="AlphaFoldDB" id="A0A0S8K1Y3"/>
<comment type="caution">
    <text evidence="3">The sequence shown here is derived from an EMBL/GenBank/DDBJ whole genome shotgun (WGS) entry which is preliminary data.</text>
</comment>
<protein>
    <recommendedName>
        <fullName evidence="2">NFACT RNA-binding domain-containing protein</fullName>
    </recommendedName>
</protein>
<evidence type="ECO:0000259" key="2">
    <source>
        <dbReference type="Pfam" id="PF05670"/>
    </source>
</evidence>
<accession>A0A0S8K1Y3</accession>
<name>A0A0S8K1Y3_UNCW3</name>
<feature type="domain" description="NFACT RNA-binding" evidence="2">
    <location>
        <begin position="364"/>
        <end position="467"/>
    </location>
</feature>
<evidence type="ECO:0000256" key="1">
    <source>
        <dbReference type="SAM" id="Coils"/>
    </source>
</evidence>